<feature type="compositionally biased region" description="Basic and acidic residues" evidence="1">
    <location>
        <begin position="259"/>
        <end position="268"/>
    </location>
</feature>
<dbReference type="AlphaFoldDB" id="A0AB34GCT8"/>
<keyword evidence="3" id="KW-1185">Reference proteome</keyword>
<name>A0AB34GCT8_ESCRO</name>
<evidence type="ECO:0000313" key="3">
    <source>
        <dbReference type="Proteomes" id="UP001159641"/>
    </source>
</evidence>
<organism evidence="2 3">
    <name type="scientific">Eschrichtius robustus</name>
    <name type="common">California gray whale</name>
    <name type="synonym">Eschrichtius gibbosus</name>
    <dbReference type="NCBI Taxonomy" id="9764"/>
    <lineage>
        <taxon>Eukaryota</taxon>
        <taxon>Metazoa</taxon>
        <taxon>Chordata</taxon>
        <taxon>Craniata</taxon>
        <taxon>Vertebrata</taxon>
        <taxon>Euteleostomi</taxon>
        <taxon>Mammalia</taxon>
        <taxon>Eutheria</taxon>
        <taxon>Laurasiatheria</taxon>
        <taxon>Artiodactyla</taxon>
        <taxon>Whippomorpha</taxon>
        <taxon>Cetacea</taxon>
        <taxon>Mysticeti</taxon>
        <taxon>Eschrichtiidae</taxon>
        <taxon>Eschrichtius</taxon>
    </lineage>
</organism>
<feature type="compositionally biased region" description="Low complexity" evidence="1">
    <location>
        <begin position="44"/>
        <end position="59"/>
    </location>
</feature>
<accession>A0AB34GCT8</accession>
<gene>
    <name evidence="2" type="ORF">J1605_015250</name>
</gene>
<comment type="caution">
    <text evidence="2">The sequence shown here is derived from an EMBL/GenBank/DDBJ whole genome shotgun (WGS) entry which is preliminary data.</text>
</comment>
<feature type="region of interest" description="Disordered" evidence="1">
    <location>
        <begin position="1"/>
        <end position="268"/>
    </location>
</feature>
<sequence>MQSPAVGPVPPKAPGRTGPLSTPGALQPAARGSGAGEGEGGSAEPGPTAGRRVGRGPVPGRRRPGGGGLTPSGAFPEAWPPRLPRSPGRSRRRPRDSPRRSQRPRNSSGCGSARGLSEGKAGTGGRQLAGRGAARLRRMLSPCPARPRAHDGHPGAQSLSPRGESCAAIRRGPGSARPWSARLPRPRAPLVSNFPCPPPRPCSPRVPCTPLSRAPGPAPRQALLGPGPNLVGSFLDSSLRRRPRPRSRSGRAGRPGPLRGDRSRSPHL</sequence>
<evidence type="ECO:0000313" key="2">
    <source>
        <dbReference type="EMBL" id="KAJ8776661.1"/>
    </source>
</evidence>
<reference evidence="2 3" key="1">
    <citation type="submission" date="2022-11" db="EMBL/GenBank/DDBJ databases">
        <title>Whole genome sequence of Eschrichtius robustus ER-17-0199.</title>
        <authorList>
            <person name="Bruniche-Olsen A."/>
            <person name="Black A.N."/>
            <person name="Fields C.J."/>
            <person name="Walden K."/>
            <person name="Dewoody J.A."/>
        </authorList>
    </citation>
    <scope>NUCLEOTIDE SEQUENCE [LARGE SCALE GENOMIC DNA]</scope>
    <source>
        <strain evidence="2">ER-17-0199</strain>
        <tissue evidence="2">Blubber</tissue>
    </source>
</reference>
<feature type="compositionally biased region" description="Gly residues" evidence="1">
    <location>
        <begin position="33"/>
        <end position="43"/>
    </location>
</feature>
<evidence type="ECO:0000256" key="1">
    <source>
        <dbReference type="SAM" id="MobiDB-lite"/>
    </source>
</evidence>
<protein>
    <submittedName>
        <fullName evidence="2">Uncharacterized protein</fullName>
    </submittedName>
</protein>
<feature type="compositionally biased region" description="Pro residues" evidence="1">
    <location>
        <begin position="195"/>
        <end position="204"/>
    </location>
</feature>
<feature type="compositionally biased region" description="Basic residues" evidence="1">
    <location>
        <begin position="240"/>
        <end position="251"/>
    </location>
</feature>
<dbReference type="EMBL" id="JAIQCJ010002358">
    <property type="protein sequence ID" value="KAJ8776661.1"/>
    <property type="molecule type" value="Genomic_DNA"/>
</dbReference>
<dbReference type="Proteomes" id="UP001159641">
    <property type="component" value="Unassembled WGS sequence"/>
</dbReference>
<proteinExistence type="predicted"/>